<gene>
    <name evidence="2" type="ORF">GCM10011532_29170</name>
</gene>
<proteinExistence type="predicted"/>
<dbReference type="RefSeq" id="WP_011709142.1">
    <property type="nucleotide sequence ID" value="NZ_BMIX01000008.1"/>
</dbReference>
<dbReference type="InterPro" id="IPR032331">
    <property type="entry name" value="DUF4856"/>
</dbReference>
<sequence>MKKSFFTAIILSLILVSCSEDDAPSTQPPNFATPADYTFERDGQSTVNFTGQTTRILMAEEVLNAFTDFENTTELSLQAMYDHQEGNTNFTNENLNASDKSVRGKTAASQDYFSANTTESAAIKALFDSYISGQINEVFPNQNVLATAGSAGQLGDGAKTRYVNNQGLVYTQIFAKSLIGSLMADQMLNNYLSTSVLDAPNKVEDNNNGVTEEGEVFTTMEHNWDEAYGYLYGTSVDPANPNATIGKDDSFLNNYLGTVNEDPDFSTFAADIFDAFKLGRAAIVAKDYTVRDAQAAIIRQKISELMAIRAVYYLQQGKNLLTNGDFGGAFQNLSEGYGFVFSLRFSRNNNTGTTFFTKSEVNGFTSSLLGDGPNGFWDLKPATIDRISEAIAAKFDFTVSQAASAN</sequence>
<dbReference type="EMBL" id="BMIX01000008">
    <property type="protein sequence ID" value="GGG43336.1"/>
    <property type="molecule type" value="Genomic_DNA"/>
</dbReference>
<evidence type="ECO:0000256" key="1">
    <source>
        <dbReference type="SAM" id="SignalP"/>
    </source>
</evidence>
<keyword evidence="3" id="KW-1185">Reference proteome</keyword>
<protein>
    <submittedName>
        <fullName evidence="2">DUF4856 domain-containing protein</fullName>
    </submittedName>
</protein>
<dbReference type="Pfam" id="PF16148">
    <property type="entry name" value="DUF4856"/>
    <property type="match status" value="1"/>
</dbReference>
<dbReference type="PROSITE" id="PS51257">
    <property type="entry name" value="PROKAR_LIPOPROTEIN"/>
    <property type="match status" value="1"/>
</dbReference>
<organism evidence="2 3">
    <name type="scientific">Christiangramia forsetii</name>
    <dbReference type="NCBI Taxonomy" id="411153"/>
    <lineage>
        <taxon>Bacteria</taxon>
        <taxon>Pseudomonadati</taxon>
        <taxon>Bacteroidota</taxon>
        <taxon>Flavobacteriia</taxon>
        <taxon>Flavobacteriales</taxon>
        <taxon>Flavobacteriaceae</taxon>
        <taxon>Christiangramia</taxon>
    </lineage>
</organism>
<feature type="signal peptide" evidence="1">
    <location>
        <begin position="1"/>
        <end position="22"/>
    </location>
</feature>
<reference evidence="3" key="1">
    <citation type="journal article" date="2019" name="Int. J. Syst. Evol. Microbiol.">
        <title>The Global Catalogue of Microorganisms (GCM) 10K type strain sequencing project: providing services to taxonomists for standard genome sequencing and annotation.</title>
        <authorList>
            <consortium name="The Broad Institute Genomics Platform"/>
            <consortium name="The Broad Institute Genome Sequencing Center for Infectious Disease"/>
            <person name="Wu L."/>
            <person name="Ma J."/>
        </authorList>
    </citation>
    <scope>NUCLEOTIDE SEQUENCE [LARGE SCALE GENOMIC DNA]</scope>
    <source>
        <strain evidence="3">CGMCC 1.15422</strain>
    </source>
</reference>
<dbReference type="Proteomes" id="UP000605733">
    <property type="component" value="Unassembled WGS sequence"/>
</dbReference>
<evidence type="ECO:0000313" key="2">
    <source>
        <dbReference type="EMBL" id="GGG43336.1"/>
    </source>
</evidence>
<name>A0ABQ1WRK1_9FLAO</name>
<comment type="caution">
    <text evidence="2">The sequence shown here is derived from an EMBL/GenBank/DDBJ whole genome shotgun (WGS) entry which is preliminary data.</text>
</comment>
<accession>A0ABQ1WRK1</accession>
<evidence type="ECO:0000313" key="3">
    <source>
        <dbReference type="Proteomes" id="UP000605733"/>
    </source>
</evidence>
<keyword evidence="1" id="KW-0732">Signal</keyword>
<feature type="chain" id="PRO_5046456291" evidence="1">
    <location>
        <begin position="23"/>
        <end position="406"/>
    </location>
</feature>